<dbReference type="EMBL" id="CP007509">
    <property type="protein sequence ID" value="AHY41135.1"/>
    <property type="molecule type" value="Genomic_DNA"/>
</dbReference>
<evidence type="ECO:0000256" key="2">
    <source>
        <dbReference type="ARBA" id="ARBA00022630"/>
    </source>
</evidence>
<keyword evidence="2" id="KW-0285">Flavoprotein</keyword>
<dbReference type="Gene3D" id="3.30.9.10">
    <property type="entry name" value="D-Amino Acid Oxidase, subunit A, domain 2"/>
    <property type="match status" value="1"/>
</dbReference>
<dbReference type="Pfam" id="PF01266">
    <property type="entry name" value="DAO"/>
    <property type="match status" value="1"/>
</dbReference>
<dbReference type="InterPro" id="IPR036188">
    <property type="entry name" value="FAD/NAD-bd_sf"/>
</dbReference>
<dbReference type="SUPFAM" id="SSF51905">
    <property type="entry name" value="FAD/NAD(P)-binding domain"/>
    <property type="match status" value="1"/>
</dbReference>
<evidence type="ECO:0000256" key="4">
    <source>
        <dbReference type="ARBA" id="ARBA00023002"/>
    </source>
</evidence>
<evidence type="ECO:0000313" key="7">
    <source>
        <dbReference type="EMBL" id="AHY41135.1"/>
    </source>
</evidence>
<dbReference type="Gene3D" id="3.50.50.60">
    <property type="entry name" value="FAD/NAD(P)-binding domain"/>
    <property type="match status" value="1"/>
</dbReference>
<evidence type="ECO:0000259" key="6">
    <source>
        <dbReference type="Pfam" id="PF01266"/>
    </source>
</evidence>
<evidence type="ECO:0000256" key="3">
    <source>
        <dbReference type="ARBA" id="ARBA00022827"/>
    </source>
</evidence>
<evidence type="ECO:0000256" key="5">
    <source>
        <dbReference type="ARBA" id="ARBA00037941"/>
    </source>
</evidence>
<dbReference type="AlphaFoldDB" id="A0A023WN76"/>
<reference evidence="7 8" key="1">
    <citation type="submission" date="2014-03" db="EMBL/GenBank/DDBJ databases">
        <title>Complete genome sequence of Pseudomonas stutzeri 19SMN4.</title>
        <authorList>
            <person name="Brunet-Galmes I."/>
            <person name="Nogales B."/>
            <person name="Busquets A."/>
            <person name="Pena A."/>
            <person name="Gomila M."/>
            <person name="Garcia-Valdes E."/>
            <person name="Lalucat J."/>
            <person name="Bennasar A."/>
            <person name="Bosch R."/>
        </authorList>
    </citation>
    <scope>NUCLEOTIDE SEQUENCE [LARGE SCALE GENOMIC DNA]</scope>
    <source>
        <strain evidence="7 8">19SMN4</strain>
    </source>
</reference>
<feature type="domain" description="FAD dependent oxidoreductase" evidence="6">
    <location>
        <begin position="5"/>
        <end position="362"/>
    </location>
</feature>
<evidence type="ECO:0000313" key="8">
    <source>
        <dbReference type="Proteomes" id="UP000025238"/>
    </source>
</evidence>
<comment type="similarity">
    <text evidence="5">Belongs to the L2HGDH family.</text>
</comment>
<protein>
    <submittedName>
        <fullName evidence="7">FAD-dependent oxidoreductase</fullName>
    </submittedName>
</protein>
<accession>A0A023WN76</accession>
<dbReference type="PATRIC" id="fig|316.97.peg.236"/>
<evidence type="ECO:0000256" key="1">
    <source>
        <dbReference type="ARBA" id="ARBA00001974"/>
    </source>
</evidence>
<dbReference type="PANTHER" id="PTHR43104:SF4">
    <property type="entry name" value="L-2-HYDROXYGLUTARATE DEHYDROGENASE, MITOCHONDRIAL"/>
    <property type="match status" value="1"/>
</dbReference>
<proteinExistence type="inferred from homology"/>
<keyword evidence="3" id="KW-0274">FAD</keyword>
<dbReference type="GO" id="GO:0047545">
    <property type="term" value="F:(S)-2-hydroxyglutarate dehydrogenase activity"/>
    <property type="evidence" value="ECO:0007669"/>
    <property type="project" value="TreeGrafter"/>
</dbReference>
<dbReference type="KEGG" id="pstu:UIB01_01170"/>
<comment type="cofactor">
    <cofactor evidence="1">
        <name>FAD</name>
        <dbReference type="ChEBI" id="CHEBI:57692"/>
    </cofactor>
</comment>
<dbReference type="OrthoDB" id="9801699at2"/>
<dbReference type="Proteomes" id="UP000025238">
    <property type="component" value="Chromosome"/>
</dbReference>
<dbReference type="PANTHER" id="PTHR43104">
    <property type="entry name" value="L-2-HYDROXYGLUTARATE DEHYDROGENASE, MITOCHONDRIAL"/>
    <property type="match status" value="1"/>
</dbReference>
<organism evidence="7 8">
    <name type="scientific">Stutzerimonas stutzeri</name>
    <name type="common">Pseudomonas stutzeri</name>
    <dbReference type="NCBI Taxonomy" id="316"/>
    <lineage>
        <taxon>Bacteria</taxon>
        <taxon>Pseudomonadati</taxon>
        <taxon>Pseudomonadota</taxon>
        <taxon>Gammaproteobacteria</taxon>
        <taxon>Pseudomonadales</taxon>
        <taxon>Pseudomonadaceae</taxon>
        <taxon>Stutzerimonas</taxon>
    </lineage>
</organism>
<sequence>MDRVDCVVVGAGVVGLAVARALALAGREVLILEAEAAFGTATSARNSEVIHAGIYYPQGSLKGRLCVAGRRQLYDFCASHGVAHRRCGKLIVATDEAQLAALEQLQRHAQANGVDDLQRLNGREVLALEPQLHAVAGLLSPSTGIIDSHALMLALLGDAERHGAVLALNAPVTAIAAGSEGLRVEVGGADPLQLLARTVVNCAGHGAPILAAHTAGLGLAGRPRQFFAKGSYFSLSGRTPFRHLVYPLPEPGGLGVHLTLDLAGQARFGPDVQWVEDLDYRIEPGRAAGFYAAIRRYWPGLPDDALQPAYTGIRPKISGPGEAAADFRIDGPAQHGIAGLVNLFGIESPGLTACLAIAEHVCGLLEHKALAT</sequence>
<dbReference type="InterPro" id="IPR006076">
    <property type="entry name" value="FAD-dep_OxRdtase"/>
</dbReference>
<gene>
    <name evidence="7" type="ORF">UIB01_01170</name>
</gene>
<keyword evidence="4" id="KW-0560">Oxidoreductase</keyword>
<name>A0A023WN76_STUST</name>